<protein>
    <submittedName>
        <fullName evidence="7">KDO2-lipid IV(A) lauroyltransferase</fullName>
    </submittedName>
</protein>
<keyword evidence="6" id="KW-0012">Acyltransferase</keyword>
<dbReference type="Proteomes" id="UP000184295">
    <property type="component" value="Unassembled WGS sequence"/>
</dbReference>
<dbReference type="Pfam" id="PF03279">
    <property type="entry name" value="Lip_A_acyltrans"/>
    <property type="match status" value="1"/>
</dbReference>
<dbReference type="STRING" id="1121881.SAMN02745225_01370"/>
<sequence>MFIRALDTLWYLRLAERVLRRLSAKTHETLAFTAGAVAYMTSPKSRRRVVRHHQRVASLRPLGILALEHRVIQAYKNYARYWVSLLVTPSLSKLEIASEARVTNLHYLEEVLERGMGALVVSPHIGNWDFGAGWFASRGGRVAAVTEELEDPDLKEWFWRDRRGMGIEPIYPGKATTASILGALKDNYVVALVSDRDITDTGVEVTLLGEKVQIPGGPAVLSLRSKTPILPCAIFMTSHLEHNIVFYRPIYPETIQGSNLKQKVEFLTQLIADAMGDMIHTAPEQWLAFVPLKGEEIP</sequence>
<dbReference type="RefSeq" id="WP_072790359.1">
    <property type="nucleotide sequence ID" value="NZ_FQUL01000017.1"/>
</dbReference>
<accession>A0A1M4VMJ2</accession>
<keyword evidence="5" id="KW-0472">Membrane</keyword>
<evidence type="ECO:0000256" key="3">
    <source>
        <dbReference type="ARBA" id="ARBA00022519"/>
    </source>
</evidence>
<dbReference type="CDD" id="cd07984">
    <property type="entry name" value="LPLAT_LABLAT-like"/>
    <property type="match status" value="1"/>
</dbReference>
<dbReference type="AlphaFoldDB" id="A0A1M4VMJ2"/>
<keyword evidence="8" id="KW-1185">Reference proteome</keyword>
<dbReference type="InterPro" id="IPR004960">
    <property type="entry name" value="LipA_acyltrans"/>
</dbReference>
<keyword evidence="4 7" id="KW-0808">Transferase</keyword>
<dbReference type="GO" id="GO:0005886">
    <property type="term" value="C:plasma membrane"/>
    <property type="evidence" value="ECO:0007669"/>
    <property type="project" value="UniProtKB-SubCell"/>
</dbReference>
<dbReference type="GO" id="GO:0016746">
    <property type="term" value="F:acyltransferase activity"/>
    <property type="evidence" value="ECO:0007669"/>
    <property type="project" value="UniProtKB-KW"/>
</dbReference>
<evidence type="ECO:0000256" key="2">
    <source>
        <dbReference type="ARBA" id="ARBA00022475"/>
    </source>
</evidence>
<evidence type="ECO:0000256" key="1">
    <source>
        <dbReference type="ARBA" id="ARBA00004533"/>
    </source>
</evidence>
<organism evidence="7 8">
    <name type="scientific">Ferrithrix thermotolerans DSM 19514</name>
    <dbReference type="NCBI Taxonomy" id="1121881"/>
    <lineage>
        <taxon>Bacteria</taxon>
        <taxon>Bacillati</taxon>
        <taxon>Actinomycetota</taxon>
        <taxon>Acidimicrobiia</taxon>
        <taxon>Acidimicrobiales</taxon>
        <taxon>Acidimicrobiaceae</taxon>
        <taxon>Ferrithrix</taxon>
    </lineage>
</organism>
<evidence type="ECO:0000313" key="8">
    <source>
        <dbReference type="Proteomes" id="UP000184295"/>
    </source>
</evidence>
<dbReference type="SUPFAM" id="SSF69593">
    <property type="entry name" value="Glycerol-3-phosphate (1)-acyltransferase"/>
    <property type="match status" value="1"/>
</dbReference>
<dbReference type="PANTHER" id="PTHR30606">
    <property type="entry name" value="LIPID A BIOSYNTHESIS LAUROYL ACYLTRANSFERASE"/>
    <property type="match status" value="1"/>
</dbReference>
<evidence type="ECO:0000313" key="7">
    <source>
        <dbReference type="EMBL" id="SHE70020.1"/>
    </source>
</evidence>
<evidence type="ECO:0000256" key="6">
    <source>
        <dbReference type="ARBA" id="ARBA00023315"/>
    </source>
</evidence>
<gene>
    <name evidence="7" type="ORF">SAMN02745225_01370</name>
</gene>
<dbReference type="OrthoDB" id="9803456at2"/>
<keyword evidence="3" id="KW-0997">Cell inner membrane</keyword>
<dbReference type="EMBL" id="FQUL01000017">
    <property type="protein sequence ID" value="SHE70020.1"/>
    <property type="molecule type" value="Genomic_DNA"/>
</dbReference>
<comment type="subcellular location">
    <subcellularLocation>
        <location evidence="1">Cell inner membrane</location>
    </subcellularLocation>
</comment>
<evidence type="ECO:0000256" key="5">
    <source>
        <dbReference type="ARBA" id="ARBA00023136"/>
    </source>
</evidence>
<keyword evidence="2" id="KW-1003">Cell membrane</keyword>
<name>A0A1M4VMJ2_9ACTN</name>
<evidence type="ECO:0000256" key="4">
    <source>
        <dbReference type="ARBA" id="ARBA00022679"/>
    </source>
</evidence>
<proteinExistence type="predicted"/>
<dbReference type="GO" id="GO:0009247">
    <property type="term" value="P:glycolipid biosynthetic process"/>
    <property type="evidence" value="ECO:0007669"/>
    <property type="project" value="UniProtKB-ARBA"/>
</dbReference>
<reference evidence="8" key="1">
    <citation type="submission" date="2016-11" db="EMBL/GenBank/DDBJ databases">
        <authorList>
            <person name="Varghese N."/>
            <person name="Submissions S."/>
        </authorList>
    </citation>
    <scope>NUCLEOTIDE SEQUENCE [LARGE SCALE GENOMIC DNA]</scope>
    <source>
        <strain evidence="8">DSM 19514</strain>
    </source>
</reference>
<dbReference type="PANTHER" id="PTHR30606:SF10">
    <property type="entry name" value="PHOSPHATIDYLINOSITOL MANNOSIDE ACYLTRANSFERASE"/>
    <property type="match status" value="1"/>
</dbReference>